<evidence type="ECO:0000259" key="13">
    <source>
        <dbReference type="Pfam" id="PF00224"/>
    </source>
</evidence>
<dbReference type="RefSeq" id="WP_114308272.1">
    <property type="nucleotide sequence ID" value="NZ_QPJO01000001.1"/>
</dbReference>
<dbReference type="OrthoDB" id="9812123at2"/>
<organism evidence="14 15">
    <name type="scientific">Winogradskyella arenosi</name>
    <dbReference type="NCBI Taxonomy" id="533325"/>
    <lineage>
        <taxon>Bacteria</taxon>
        <taxon>Pseudomonadati</taxon>
        <taxon>Bacteroidota</taxon>
        <taxon>Flavobacteriia</taxon>
        <taxon>Flavobacteriales</taxon>
        <taxon>Flavobacteriaceae</taxon>
        <taxon>Winogradskyella</taxon>
    </lineage>
</organism>
<evidence type="ECO:0000256" key="4">
    <source>
        <dbReference type="ARBA" id="ARBA00022679"/>
    </source>
</evidence>
<sequence length="506" mass="57582">MKLNKLTKGLEAILETLETNESNINRVTSEIHQNYKLSAKNLCRYLMLRTYDLRKYQDHLSEVGVSSIRTSEGYVYSNIFNVVRNLKLLQGLPVPEHSHMEVIGYKKSKKLVKKNANALFKRNRTKHLAEIMVTLPKQAAKDKAIIREMAENGMEIARINLGHDSIEDWTQMVNYIKEINNQTHFNIKIYMDLAGPKFRTSTIEIRNDNGKIKHSIAIKKGDHIILTKRRTKGKGSKFDHTNTQIEKAEIGVLLHEIIDDIKVDDVVFFDDGMIKAQVLKKSEADVELLITDCYKSKLSSEKGINLPHTKYKLPALTEKDINNLPFACAHADMLGYSFVRNKEDVSFLFEQLHLHNASNLGVIFKIENVEAFENLPEILLEGMKHNSIGVMIARGDLAVEVGFERISEVQNQILWICEAAHIPVIWATQVLENLAKTGIPTRAEISDATLGAYAECVMLNKGPYINNAIRTLENILIRMESNAFKRKNALRPLNLAIHSTEKLFRP</sequence>
<evidence type="ECO:0000256" key="1">
    <source>
        <dbReference type="ARBA" id="ARBA00004997"/>
    </source>
</evidence>
<dbReference type="UniPathway" id="UPA00109">
    <property type="reaction ID" value="UER00188"/>
</dbReference>
<dbReference type="PRINTS" id="PR01050">
    <property type="entry name" value="PYRUVTKNASE"/>
</dbReference>
<gene>
    <name evidence="14" type="ORF">DFQ08_101571</name>
</gene>
<dbReference type="InterPro" id="IPR011037">
    <property type="entry name" value="Pyrv_Knase-like_insert_dom_sf"/>
</dbReference>
<evidence type="ECO:0000256" key="9">
    <source>
        <dbReference type="ARBA" id="ARBA00022842"/>
    </source>
</evidence>
<dbReference type="Gene3D" id="3.20.20.60">
    <property type="entry name" value="Phosphoenolpyruvate-binding domains"/>
    <property type="match status" value="1"/>
</dbReference>
<reference evidence="14 15" key="1">
    <citation type="submission" date="2018-07" db="EMBL/GenBank/DDBJ databases">
        <title>Genomic Encyclopedia of Type Strains, Phase III (KMG-III): the genomes of soil and plant-associated and newly described type strains.</title>
        <authorList>
            <person name="Whitman W."/>
        </authorList>
    </citation>
    <scope>NUCLEOTIDE SEQUENCE [LARGE SCALE GENOMIC DNA]</scope>
    <source>
        <strain evidence="14 15">CECT 7958</strain>
    </source>
</reference>
<proteinExistence type="inferred from homology"/>
<evidence type="ECO:0000256" key="11">
    <source>
        <dbReference type="ARBA" id="ARBA00023317"/>
    </source>
</evidence>
<keyword evidence="5" id="KW-0479">Metal-binding</keyword>
<evidence type="ECO:0000313" key="15">
    <source>
        <dbReference type="Proteomes" id="UP000253436"/>
    </source>
</evidence>
<evidence type="ECO:0000256" key="3">
    <source>
        <dbReference type="ARBA" id="ARBA00012142"/>
    </source>
</evidence>
<keyword evidence="11 14" id="KW-0670">Pyruvate</keyword>
<dbReference type="PANTHER" id="PTHR11817">
    <property type="entry name" value="PYRUVATE KINASE"/>
    <property type="match status" value="1"/>
</dbReference>
<dbReference type="InterPro" id="IPR015813">
    <property type="entry name" value="Pyrv/PenolPyrv_kinase-like_dom"/>
</dbReference>
<dbReference type="GO" id="GO:0016301">
    <property type="term" value="F:kinase activity"/>
    <property type="evidence" value="ECO:0007669"/>
    <property type="project" value="UniProtKB-KW"/>
</dbReference>
<dbReference type="InterPro" id="IPR015793">
    <property type="entry name" value="Pyrv_Knase_brl"/>
</dbReference>
<keyword evidence="9 12" id="KW-0460">Magnesium</keyword>
<dbReference type="Gene3D" id="2.40.33.10">
    <property type="entry name" value="PK beta-barrel domain-like"/>
    <property type="match status" value="1"/>
</dbReference>
<comment type="similarity">
    <text evidence="2 12">Belongs to the pyruvate kinase family.</text>
</comment>
<comment type="pathway">
    <text evidence="1 12">Carbohydrate degradation; glycolysis; pyruvate from D-glyceraldehyde 3-phosphate: step 5/5.</text>
</comment>
<evidence type="ECO:0000256" key="12">
    <source>
        <dbReference type="RuleBase" id="RU000504"/>
    </source>
</evidence>
<dbReference type="EMBL" id="QPJO01000001">
    <property type="protein sequence ID" value="RCW93773.1"/>
    <property type="molecule type" value="Genomic_DNA"/>
</dbReference>
<dbReference type="GO" id="GO:0005524">
    <property type="term" value="F:ATP binding"/>
    <property type="evidence" value="ECO:0007669"/>
    <property type="project" value="UniProtKB-KW"/>
</dbReference>
<evidence type="ECO:0000256" key="10">
    <source>
        <dbReference type="ARBA" id="ARBA00023152"/>
    </source>
</evidence>
<protein>
    <recommendedName>
        <fullName evidence="3 12">Pyruvate kinase</fullName>
        <ecNumber evidence="3 12">2.7.1.40</ecNumber>
    </recommendedName>
</protein>
<evidence type="ECO:0000256" key="8">
    <source>
        <dbReference type="ARBA" id="ARBA00022840"/>
    </source>
</evidence>
<comment type="caution">
    <text evidence="14">The sequence shown here is derived from an EMBL/GenBank/DDBJ whole genome shotgun (WGS) entry which is preliminary data.</text>
</comment>
<dbReference type="GO" id="GO:0004743">
    <property type="term" value="F:pyruvate kinase activity"/>
    <property type="evidence" value="ECO:0007669"/>
    <property type="project" value="UniProtKB-EC"/>
</dbReference>
<keyword evidence="15" id="KW-1185">Reference proteome</keyword>
<dbReference type="EC" id="2.7.1.40" evidence="3 12"/>
<keyword evidence="6" id="KW-0547">Nucleotide-binding</keyword>
<evidence type="ECO:0000256" key="6">
    <source>
        <dbReference type="ARBA" id="ARBA00022741"/>
    </source>
</evidence>
<dbReference type="Proteomes" id="UP000253436">
    <property type="component" value="Unassembled WGS sequence"/>
</dbReference>
<name>A0A368ZPB1_9FLAO</name>
<keyword evidence="7 12" id="KW-0418">Kinase</keyword>
<dbReference type="GO" id="GO:0030955">
    <property type="term" value="F:potassium ion binding"/>
    <property type="evidence" value="ECO:0007669"/>
    <property type="project" value="InterPro"/>
</dbReference>
<dbReference type="SUPFAM" id="SSF50800">
    <property type="entry name" value="PK beta-barrel domain-like"/>
    <property type="match status" value="1"/>
</dbReference>
<dbReference type="SUPFAM" id="SSF51621">
    <property type="entry name" value="Phosphoenolpyruvate/pyruvate domain"/>
    <property type="match status" value="1"/>
</dbReference>
<dbReference type="InterPro" id="IPR001697">
    <property type="entry name" value="Pyr_Knase"/>
</dbReference>
<keyword evidence="8" id="KW-0067">ATP-binding</keyword>
<dbReference type="InterPro" id="IPR040442">
    <property type="entry name" value="Pyrv_kinase-like_dom_sf"/>
</dbReference>
<evidence type="ECO:0000256" key="5">
    <source>
        <dbReference type="ARBA" id="ARBA00022723"/>
    </source>
</evidence>
<keyword evidence="10 12" id="KW-0324">Glycolysis</keyword>
<dbReference type="InterPro" id="IPR015806">
    <property type="entry name" value="Pyrv_Knase_insert_dom_sf"/>
</dbReference>
<evidence type="ECO:0000313" key="14">
    <source>
        <dbReference type="EMBL" id="RCW93773.1"/>
    </source>
</evidence>
<dbReference type="AlphaFoldDB" id="A0A368ZPB1"/>
<evidence type="ECO:0000256" key="7">
    <source>
        <dbReference type="ARBA" id="ARBA00022777"/>
    </source>
</evidence>
<keyword evidence="4 12" id="KW-0808">Transferase</keyword>
<evidence type="ECO:0000256" key="2">
    <source>
        <dbReference type="ARBA" id="ARBA00008663"/>
    </source>
</evidence>
<dbReference type="Pfam" id="PF00224">
    <property type="entry name" value="PK"/>
    <property type="match status" value="1"/>
</dbReference>
<feature type="domain" description="Pyruvate kinase barrel" evidence="13">
    <location>
        <begin position="130"/>
        <end position="460"/>
    </location>
</feature>
<dbReference type="GO" id="GO:0000287">
    <property type="term" value="F:magnesium ion binding"/>
    <property type="evidence" value="ECO:0007669"/>
    <property type="project" value="InterPro"/>
</dbReference>
<comment type="catalytic activity">
    <reaction evidence="12">
        <text>pyruvate + ATP = phosphoenolpyruvate + ADP + H(+)</text>
        <dbReference type="Rhea" id="RHEA:18157"/>
        <dbReference type="ChEBI" id="CHEBI:15361"/>
        <dbReference type="ChEBI" id="CHEBI:15378"/>
        <dbReference type="ChEBI" id="CHEBI:30616"/>
        <dbReference type="ChEBI" id="CHEBI:58702"/>
        <dbReference type="ChEBI" id="CHEBI:456216"/>
        <dbReference type="EC" id="2.7.1.40"/>
    </reaction>
</comment>
<accession>A0A368ZPB1</accession>